<dbReference type="OrthoDB" id="5416097at2759"/>
<evidence type="ECO:0000259" key="2">
    <source>
        <dbReference type="Pfam" id="PF13391"/>
    </source>
</evidence>
<gene>
    <name evidence="3" type="ORF">FALBO_11283</name>
</gene>
<organism evidence="3 4">
    <name type="scientific">Fusarium albosuccineum</name>
    <dbReference type="NCBI Taxonomy" id="1237068"/>
    <lineage>
        <taxon>Eukaryota</taxon>
        <taxon>Fungi</taxon>
        <taxon>Dikarya</taxon>
        <taxon>Ascomycota</taxon>
        <taxon>Pezizomycotina</taxon>
        <taxon>Sordariomycetes</taxon>
        <taxon>Hypocreomycetidae</taxon>
        <taxon>Hypocreales</taxon>
        <taxon>Nectriaceae</taxon>
        <taxon>Fusarium</taxon>
        <taxon>Fusarium decemcellulare species complex</taxon>
    </lineage>
</organism>
<feature type="domain" description="HNH nuclease" evidence="2">
    <location>
        <begin position="198"/>
        <end position="274"/>
    </location>
</feature>
<name>A0A8H4L685_9HYPO</name>
<protein>
    <recommendedName>
        <fullName evidence="2">HNH nuclease domain-containing protein</fullName>
    </recommendedName>
</protein>
<keyword evidence="4" id="KW-1185">Reference proteome</keyword>
<dbReference type="InterPro" id="IPR003615">
    <property type="entry name" value="HNH_nuc"/>
</dbReference>
<evidence type="ECO:0000256" key="1">
    <source>
        <dbReference type="SAM" id="MobiDB-lite"/>
    </source>
</evidence>
<feature type="compositionally biased region" description="Low complexity" evidence="1">
    <location>
        <begin position="174"/>
        <end position="185"/>
    </location>
</feature>
<evidence type="ECO:0000313" key="3">
    <source>
        <dbReference type="EMBL" id="KAF4461919.1"/>
    </source>
</evidence>
<dbReference type="Proteomes" id="UP000554235">
    <property type="component" value="Unassembled WGS sequence"/>
</dbReference>
<feature type="compositionally biased region" description="Polar residues" evidence="1">
    <location>
        <begin position="164"/>
        <end position="173"/>
    </location>
</feature>
<reference evidence="3 4" key="1">
    <citation type="submission" date="2020-01" db="EMBL/GenBank/DDBJ databases">
        <title>Identification and distribution of gene clusters putatively required for synthesis of sphingolipid metabolism inhibitors in phylogenetically diverse species of the filamentous fungus Fusarium.</title>
        <authorList>
            <person name="Kim H.-S."/>
            <person name="Busman M."/>
            <person name="Brown D.W."/>
            <person name="Divon H."/>
            <person name="Uhlig S."/>
            <person name="Proctor R.H."/>
        </authorList>
    </citation>
    <scope>NUCLEOTIDE SEQUENCE [LARGE SCALE GENOMIC DNA]</scope>
    <source>
        <strain evidence="3 4">NRRL 20459</strain>
    </source>
</reference>
<comment type="caution">
    <text evidence="3">The sequence shown here is derived from an EMBL/GenBank/DDBJ whole genome shotgun (WGS) entry which is preliminary data.</text>
</comment>
<feature type="region of interest" description="Disordered" evidence="1">
    <location>
        <begin position="159"/>
        <end position="194"/>
    </location>
</feature>
<accession>A0A8H4L685</accession>
<dbReference type="AlphaFoldDB" id="A0A8H4L685"/>
<dbReference type="Pfam" id="PF13391">
    <property type="entry name" value="HNH_2"/>
    <property type="match status" value="1"/>
</dbReference>
<sequence>MQAYKSYSKEEVDAAIFPLRDRFEPPVLVALKAVGDKYSLEQLKTLASLAEKLPGPGERHDIHAFLKDAPPASEQIHSYVDDLDERRDIIREWLKEGDELNAAILSVVMVAPLDQLRNLRNQLLLYTEHFKPMRKQLIKDLRDCCALVMMTYLPKGGLPPKGLQSLSRPPSTAGSSSPPIPRSGSATKDAKTRDRHKCIIAGTSDTQGAHIFPYAKSSNFRASYMKTMLAQWWGQDQANRWADLIRSKGETAQNRLSLNHQIRWWWDRAKFAFKPLRQVGNTIVIQFHWLKQSELKPDSSINSGFMEETGLAGESGARWGKGFVLHESGHSVKTGQIFTITAKNQDDLPSFDLLQLQWDLHRVAAMCGAANVTDEDLENLDFDGPGLDILLKEVKAEQEFSGHGEASE</sequence>
<dbReference type="EMBL" id="JAADYS010001630">
    <property type="protein sequence ID" value="KAF4461919.1"/>
    <property type="molecule type" value="Genomic_DNA"/>
</dbReference>
<proteinExistence type="predicted"/>
<evidence type="ECO:0000313" key="4">
    <source>
        <dbReference type="Proteomes" id="UP000554235"/>
    </source>
</evidence>